<evidence type="ECO:0000313" key="4">
    <source>
        <dbReference type="RefSeq" id="XP_021289230.1"/>
    </source>
</evidence>
<evidence type="ECO:0000259" key="2">
    <source>
        <dbReference type="Pfam" id="PF16561"/>
    </source>
</evidence>
<dbReference type="GeneID" id="110420294"/>
<sequence length="518" mass="57886">MATLFHFPTLLSLSSHKPLFSSKPQQWLSWKIHEYPPRRSLKICAFSIKRPRSGRKVKSNEELCNDIREFVAAVGLPDGHVPSVKELSQHGRNDLANIVRRRGYKLIKRLLTSSPEIDIDGFNAEKSVVEKCDATGDSEDILEGQNQKGENAIQDVSLPTEVFSMGNSLIGVYSDSDDHSCMKKNTMHTSGDQKEMENAIVEDASPSTFLSIEENYSGSLNANPDLNSDDRSSMPEKSIAMSILEEKVAKFVQKGDLDSIEYNVGGMLNESADKERNEVVVETNIEVGTQSRANSQECSEHACGAAITLNGSTTVAKQVAPPVAVNYLPWSHDNMEAHMLNGDDLREDLNSETTGRDNQIEINHLKFMLHQKELELSRLKEQIEKEKNALSALQTKAETEIHKAQKLVSEKDAELHAAEESLSGLEEVQIEYSGDGEIVEVAGSFNGWHHRIKMDPKPSSTIKNPIESRKPKLWSTVLWLYPGIYEIKFIVDGKWEIDPQRESTDKGGICNNILQVDR</sequence>
<keyword evidence="1" id="KW-0175">Coiled coil</keyword>
<dbReference type="InterPro" id="IPR013783">
    <property type="entry name" value="Ig-like_fold"/>
</dbReference>
<accession>A0A6J1AQS5</accession>
<keyword evidence="3" id="KW-1185">Reference proteome</keyword>
<dbReference type="OrthoDB" id="531008at2759"/>
<dbReference type="GO" id="GO:0009507">
    <property type="term" value="C:chloroplast"/>
    <property type="evidence" value="ECO:0007669"/>
    <property type="project" value="UniProtKB-ARBA"/>
</dbReference>
<organism evidence="3 4">
    <name type="scientific">Herrania umbratica</name>
    <dbReference type="NCBI Taxonomy" id="108875"/>
    <lineage>
        <taxon>Eukaryota</taxon>
        <taxon>Viridiplantae</taxon>
        <taxon>Streptophyta</taxon>
        <taxon>Embryophyta</taxon>
        <taxon>Tracheophyta</taxon>
        <taxon>Spermatophyta</taxon>
        <taxon>Magnoliopsida</taxon>
        <taxon>eudicotyledons</taxon>
        <taxon>Gunneridae</taxon>
        <taxon>Pentapetalae</taxon>
        <taxon>rosids</taxon>
        <taxon>malvids</taxon>
        <taxon>Malvales</taxon>
        <taxon>Malvaceae</taxon>
        <taxon>Byttnerioideae</taxon>
        <taxon>Herrania</taxon>
    </lineage>
</organism>
<dbReference type="SUPFAM" id="SSF81296">
    <property type="entry name" value="E set domains"/>
    <property type="match status" value="1"/>
</dbReference>
<feature type="coiled-coil region" evidence="1">
    <location>
        <begin position="362"/>
        <end position="428"/>
    </location>
</feature>
<dbReference type="Pfam" id="PF16561">
    <property type="entry name" value="AMPK1_CBM"/>
    <property type="match status" value="1"/>
</dbReference>
<dbReference type="Gene3D" id="2.60.40.10">
    <property type="entry name" value="Immunoglobulins"/>
    <property type="match status" value="1"/>
</dbReference>
<proteinExistence type="predicted"/>
<dbReference type="PANTHER" id="PTHR47434">
    <property type="entry name" value="PROTEIN PTST HOMOLOG 3, CHLOROPLASTIC"/>
    <property type="match status" value="1"/>
</dbReference>
<dbReference type="RefSeq" id="XP_021289230.1">
    <property type="nucleotide sequence ID" value="XM_021433555.1"/>
</dbReference>
<reference evidence="4" key="1">
    <citation type="submission" date="2025-08" db="UniProtKB">
        <authorList>
            <consortium name="RefSeq"/>
        </authorList>
    </citation>
    <scope>IDENTIFICATION</scope>
    <source>
        <tissue evidence="4">Leaf</tissue>
    </source>
</reference>
<evidence type="ECO:0000313" key="3">
    <source>
        <dbReference type="Proteomes" id="UP000504621"/>
    </source>
</evidence>
<dbReference type="PANTHER" id="PTHR47434:SF2">
    <property type="entry name" value="PROTEIN PTST HOMOLOG 3, CHLOROPLASTIC"/>
    <property type="match status" value="1"/>
</dbReference>
<evidence type="ECO:0000256" key="1">
    <source>
        <dbReference type="SAM" id="Coils"/>
    </source>
</evidence>
<dbReference type="InterPro" id="IPR032640">
    <property type="entry name" value="AMPK1_CBM"/>
</dbReference>
<gene>
    <name evidence="4" type="primary">LOC110420294</name>
</gene>
<dbReference type="InterPro" id="IPR014756">
    <property type="entry name" value="Ig_E-set"/>
</dbReference>
<dbReference type="CDD" id="cd02859">
    <property type="entry name" value="E_set_AMPKbeta_like_N"/>
    <property type="match status" value="1"/>
</dbReference>
<dbReference type="AlphaFoldDB" id="A0A6J1AQS5"/>
<dbReference type="Proteomes" id="UP000504621">
    <property type="component" value="Unplaced"/>
</dbReference>
<name>A0A6J1AQS5_9ROSI</name>
<feature type="domain" description="AMP-activated protein kinase glycogen-binding" evidence="2">
    <location>
        <begin position="428"/>
        <end position="517"/>
    </location>
</feature>
<protein>
    <submittedName>
        <fullName evidence="4">Uncharacterized protein LOC110420294 isoform X1</fullName>
    </submittedName>
</protein>